<organism evidence="2 3">
    <name type="scientific">Chitinophaga flava</name>
    <dbReference type="NCBI Taxonomy" id="2259036"/>
    <lineage>
        <taxon>Bacteria</taxon>
        <taxon>Pseudomonadati</taxon>
        <taxon>Bacteroidota</taxon>
        <taxon>Chitinophagia</taxon>
        <taxon>Chitinophagales</taxon>
        <taxon>Chitinophagaceae</taxon>
        <taxon>Chitinophaga</taxon>
    </lineage>
</organism>
<name>A0A365XW08_9BACT</name>
<sequence length="95" mass="11160">MSIYLTAIIKTKTEHRDEVVAVLQNMVKETRKEEACIQYDLHQGTEDENLFVFYEIWKSREGLDSHNQQPYIQAFVALAQDKLQEAPKVYLTKKI</sequence>
<dbReference type="Proteomes" id="UP000253410">
    <property type="component" value="Unassembled WGS sequence"/>
</dbReference>
<dbReference type="OrthoDB" id="9806189at2"/>
<dbReference type="PROSITE" id="PS51725">
    <property type="entry name" value="ABM"/>
    <property type="match status" value="1"/>
</dbReference>
<accession>A0A365XW08</accession>
<comment type="caution">
    <text evidence="2">The sequence shown here is derived from an EMBL/GenBank/DDBJ whole genome shotgun (WGS) entry which is preliminary data.</text>
</comment>
<evidence type="ECO:0000313" key="3">
    <source>
        <dbReference type="Proteomes" id="UP000253410"/>
    </source>
</evidence>
<dbReference type="InterPro" id="IPR050744">
    <property type="entry name" value="AI-2_Isomerase_LsrG"/>
</dbReference>
<dbReference type="Pfam" id="PF03992">
    <property type="entry name" value="ABM"/>
    <property type="match status" value="1"/>
</dbReference>
<dbReference type="PANTHER" id="PTHR33336">
    <property type="entry name" value="QUINOL MONOOXYGENASE YGIN-RELATED"/>
    <property type="match status" value="1"/>
</dbReference>
<keyword evidence="2" id="KW-0560">Oxidoreductase</keyword>
<dbReference type="SUPFAM" id="SSF54909">
    <property type="entry name" value="Dimeric alpha+beta barrel"/>
    <property type="match status" value="1"/>
</dbReference>
<dbReference type="PANTHER" id="PTHR33336:SF3">
    <property type="entry name" value="ABM DOMAIN-CONTAINING PROTEIN"/>
    <property type="match status" value="1"/>
</dbReference>
<dbReference type="InterPro" id="IPR007138">
    <property type="entry name" value="ABM_dom"/>
</dbReference>
<gene>
    <name evidence="2" type="ORF">DF182_25795</name>
</gene>
<feature type="domain" description="ABM" evidence="1">
    <location>
        <begin position="3"/>
        <end position="91"/>
    </location>
</feature>
<proteinExistence type="predicted"/>
<dbReference type="EMBL" id="QFFJ01000002">
    <property type="protein sequence ID" value="RBL89894.1"/>
    <property type="molecule type" value="Genomic_DNA"/>
</dbReference>
<dbReference type="InterPro" id="IPR011008">
    <property type="entry name" value="Dimeric_a/b-barrel"/>
</dbReference>
<reference evidence="2 3" key="1">
    <citation type="submission" date="2018-05" db="EMBL/GenBank/DDBJ databases">
        <title>Chitinophaga sp. K3CV102501T nov., isolated from isolated from a monsoon evergreen broad-leaved forest soil.</title>
        <authorList>
            <person name="Lv Y."/>
        </authorList>
    </citation>
    <scope>NUCLEOTIDE SEQUENCE [LARGE SCALE GENOMIC DNA]</scope>
    <source>
        <strain evidence="2 3">GDMCC 1.1325</strain>
    </source>
</reference>
<protein>
    <submittedName>
        <fullName evidence="2">Antibiotic biosynthesis monooxygenase</fullName>
    </submittedName>
</protein>
<keyword evidence="3" id="KW-1185">Reference proteome</keyword>
<evidence type="ECO:0000259" key="1">
    <source>
        <dbReference type="PROSITE" id="PS51725"/>
    </source>
</evidence>
<dbReference type="RefSeq" id="WP_113618643.1">
    <property type="nucleotide sequence ID" value="NZ_QFFJ01000002.1"/>
</dbReference>
<keyword evidence="2" id="KW-0503">Monooxygenase</keyword>
<dbReference type="Gene3D" id="3.30.70.100">
    <property type="match status" value="1"/>
</dbReference>
<evidence type="ECO:0000313" key="2">
    <source>
        <dbReference type="EMBL" id="RBL89894.1"/>
    </source>
</evidence>
<dbReference type="AlphaFoldDB" id="A0A365XW08"/>
<dbReference type="GO" id="GO:0004497">
    <property type="term" value="F:monooxygenase activity"/>
    <property type="evidence" value="ECO:0007669"/>
    <property type="project" value="UniProtKB-KW"/>
</dbReference>